<dbReference type="RefSeq" id="WP_123845124.1">
    <property type="nucleotide sequence ID" value="NZ_RPDH01000001.1"/>
</dbReference>
<dbReference type="Pfam" id="PF00578">
    <property type="entry name" value="AhpC-TSA"/>
    <property type="match status" value="1"/>
</dbReference>
<dbReference type="OrthoDB" id="645652at2"/>
<dbReference type="SUPFAM" id="SSF52833">
    <property type="entry name" value="Thioredoxin-like"/>
    <property type="match status" value="1"/>
</dbReference>
<dbReference type="GO" id="GO:0016209">
    <property type="term" value="F:antioxidant activity"/>
    <property type="evidence" value="ECO:0007669"/>
    <property type="project" value="InterPro"/>
</dbReference>
<dbReference type="Proteomes" id="UP000278351">
    <property type="component" value="Unassembled WGS sequence"/>
</dbReference>
<feature type="domain" description="Alkyl hydroperoxide reductase subunit C/ Thiol specific antioxidant" evidence="1">
    <location>
        <begin position="64"/>
        <end position="178"/>
    </location>
</feature>
<reference evidence="2 3" key="1">
    <citation type="submission" date="2018-11" db="EMBL/GenBank/DDBJ databases">
        <title>Chitinophaga lutea sp.nov., isolate from arsenic contaminated soil.</title>
        <authorList>
            <person name="Zong Y."/>
        </authorList>
    </citation>
    <scope>NUCLEOTIDE SEQUENCE [LARGE SCALE GENOMIC DNA]</scope>
    <source>
        <strain evidence="2 3">ZY74</strain>
    </source>
</reference>
<evidence type="ECO:0000313" key="2">
    <source>
        <dbReference type="EMBL" id="RPE12612.1"/>
    </source>
</evidence>
<keyword evidence="3" id="KW-1185">Reference proteome</keyword>
<sequence length="212" mass="24085">MRTTNRYADFPPLYPEIRSTKPLNDRTRIKPAVAGNTLPLFHLHKDDFITPFTFLSRENNYLVGSELLNQPLVLAFFSIHWNGYGEKYLQQLQELYADIQVMGGQLLVVSADGRKELDHLVKKLNLTFPLAIDKGHQIARSAGLYLESDPLWDRVSGIEENAPLPAVYVIGQSQRISYHFLDHYLQQSINSRDLLSQVYTTGQGQALSRAIA</sequence>
<dbReference type="InterPro" id="IPR036249">
    <property type="entry name" value="Thioredoxin-like_sf"/>
</dbReference>
<evidence type="ECO:0000259" key="1">
    <source>
        <dbReference type="Pfam" id="PF00578"/>
    </source>
</evidence>
<protein>
    <recommendedName>
        <fullName evidence="1">Alkyl hydroperoxide reductase subunit C/ Thiol specific antioxidant domain-containing protein</fullName>
    </recommendedName>
</protein>
<dbReference type="Gene3D" id="3.40.30.10">
    <property type="entry name" value="Glutaredoxin"/>
    <property type="match status" value="1"/>
</dbReference>
<evidence type="ECO:0000313" key="3">
    <source>
        <dbReference type="Proteomes" id="UP000278351"/>
    </source>
</evidence>
<name>A0A3N4PVH0_9BACT</name>
<organism evidence="2 3">
    <name type="scientific">Chitinophaga lutea</name>
    <dbReference type="NCBI Taxonomy" id="2488634"/>
    <lineage>
        <taxon>Bacteria</taxon>
        <taxon>Pseudomonadati</taxon>
        <taxon>Bacteroidota</taxon>
        <taxon>Chitinophagia</taxon>
        <taxon>Chitinophagales</taxon>
        <taxon>Chitinophagaceae</taxon>
        <taxon>Chitinophaga</taxon>
    </lineage>
</organism>
<gene>
    <name evidence="2" type="ORF">EGT74_03425</name>
</gene>
<dbReference type="InterPro" id="IPR000866">
    <property type="entry name" value="AhpC/TSA"/>
</dbReference>
<dbReference type="AlphaFoldDB" id="A0A3N4PVH0"/>
<dbReference type="EMBL" id="RPDH01000001">
    <property type="protein sequence ID" value="RPE12612.1"/>
    <property type="molecule type" value="Genomic_DNA"/>
</dbReference>
<dbReference type="GO" id="GO:0016491">
    <property type="term" value="F:oxidoreductase activity"/>
    <property type="evidence" value="ECO:0007669"/>
    <property type="project" value="InterPro"/>
</dbReference>
<accession>A0A3N4PVH0</accession>
<proteinExistence type="predicted"/>
<comment type="caution">
    <text evidence="2">The sequence shown here is derived from an EMBL/GenBank/DDBJ whole genome shotgun (WGS) entry which is preliminary data.</text>
</comment>